<protein>
    <submittedName>
        <fullName evidence="1">WbqC family protein</fullName>
    </submittedName>
</protein>
<dbReference type="InterPro" id="IPR014985">
    <property type="entry name" value="WbqC"/>
</dbReference>
<evidence type="ECO:0000313" key="1">
    <source>
        <dbReference type="EMBL" id="MDL5376407.1"/>
    </source>
</evidence>
<sequence length="238" mass="27554">MNVAIMQPYFFPYIGYFQLIHAVDTFVVYDDVHFIKKGWIHRNRILIDGSPHPITLPIQKMSQNRLICDHERSQPDEIVEQQLKLLRHAYYKAPQFEHVFPLLERVIRHPERNVGKYLAYSIEEVARYLGISTTFILSSELNAGVGLKGQARILNICGHLRATHYVNAINGMDLYDTEVFKQAGIDLSFIETEPIIYHQGSCPFQANLSIIDVMMHCPKQEIQLILERYALVSNRQVT</sequence>
<evidence type="ECO:0000313" key="2">
    <source>
        <dbReference type="Proteomes" id="UP001230807"/>
    </source>
</evidence>
<name>A0ABT7MMJ3_9BACL</name>
<dbReference type="Pfam" id="PF08889">
    <property type="entry name" value="WbqC"/>
    <property type="match status" value="1"/>
</dbReference>
<dbReference type="Proteomes" id="UP001230807">
    <property type="component" value="Unassembled WGS sequence"/>
</dbReference>
<dbReference type="RefSeq" id="WP_214718226.1">
    <property type="nucleotide sequence ID" value="NZ_CP183077.1"/>
</dbReference>
<comment type="caution">
    <text evidence="1">The sequence shown here is derived from an EMBL/GenBank/DDBJ whole genome shotgun (WGS) entry which is preliminary data.</text>
</comment>
<accession>A0ABT7MMJ3</accession>
<proteinExistence type="predicted"/>
<keyword evidence="2" id="KW-1185">Reference proteome</keyword>
<reference evidence="1 2" key="1">
    <citation type="submission" date="2023-06" db="EMBL/GenBank/DDBJ databases">
        <title>Influencing factors and mechanism of Cr(VI) reduction by facultative anaerobic Exiguobacterium sp. PY14.</title>
        <authorList>
            <person name="Zou L."/>
        </authorList>
    </citation>
    <scope>NUCLEOTIDE SEQUENCE [LARGE SCALE GENOMIC DNA]</scope>
    <source>
        <strain evidence="1 2">PY14</strain>
    </source>
</reference>
<organism evidence="1 2">
    <name type="scientific">Exiguobacterium mexicanum</name>
    <dbReference type="NCBI Taxonomy" id="340146"/>
    <lineage>
        <taxon>Bacteria</taxon>
        <taxon>Bacillati</taxon>
        <taxon>Bacillota</taxon>
        <taxon>Bacilli</taxon>
        <taxon>Bacillales</taxon>
        <taxon>Bacillales Family XII. Incertae Sedis</taxon>
        <taxon>Exiguobacterium</taxon>
    </lineage>
</organism>
<gene>
    <name evidence="1" type="ORF">QR695_05245</name>
</gene>
<dbReference type="EMBL" id="JASWER010000003">
    <property type="protein sequence ID" value="MDL5376407.1"/>
    <property type="molecule type" value="Genomic_DNA"/>
</dbReference>